<keyword evidence="1" id="KW-0285">Flavoprotein</keyword>
<sequence length="786" mass="87888">MTRVVIIGGVAGGASTAARLRRLQESFEIIILDKGPYVSFANCGLPYYVGNVIKERNSLELVTPRRFKSWFNINVRVKNEVISIDTENKQILVKDLVKMEENFLNYDFLVLATGSNPIVPKFPGLEYVPYYTIWTIPDAIKIRDFVEKHQIEKALIVGAGFIGLEMAENLVKNGVKVKIVEMLDQVMPPLDKEMAQFIHQELILNGVCLILEDPVESFGRTENDKPVVKTKNGREIETDLIVMAIGIKPVSNLAKQSGIELSPRGHIIVNENMQTSIPNIYAVGDVVQVNHYQTKKPISIALAGPANKQGRIAADNIAGRKVKYKGILGASVVKVFDATVAVVGLSEKQLKEIDIKYEKVYIHPNNHAGYYPGATPITLKLLFELPSGKVLGAQAVGGSGTEKRIDIISTVIKFGGTVFDLEELELTYAPPYNSAKDPVNMGGFIASNYLREDILLKQWHDIDEFRKECGIILDVRTIREHEARKIEGSVNIPLKELRNRLNELSKEKPIVVYCEVGYRSYLATRILMQRGFNDIYELTGGFKLFEAANAKTEDIVAACGSSESIIEEYIRQKSSENEEFVIVDCSGLTCPGPLNAMIKSLETLPENKKLKVYATDPGFKSSVEAYSKLHEAIKLLYIRKEQGKLVAILEKIQPTVERIIPVIKKTRKELRGPDAPPISDISIEELYDRLATEDEPPLLVDVRTPQEYYRGHIKNTKLIPLGELLNNINIIEAYKDKEIITICHSGSRSMMTAQILAQSGFKDIRNLTGGMMQWNRKGYPVKVGKN</sequence>
<dbReference type="Pfam" id="PF00581">
    <property type="entry name" value="Rhodanese"/>
    <property type="match status" value="2"/>
</dbReference>
<dbReference type="PROSITE" id="PS50206">
    <property type="entry name" value="RHODANESE_3"/>
    <property type="match status" value="2"/>
</dbReference>
<organism evidence="4">
    <name type="scientific">marine sediment metagenome</name>
    <dbReference type="NCBI Taxonomy" id="412755"/>
    <lineage>
        <taxon>unclassified sequences</taxon>
        <taxon>metagenomes</taxon>
        <taxon>ecological metagenomes</taxon>
    </lineage>
</organism>
<proteinExistence type="predicted"/>
<feature type="domain" description="Rhodanese" evidence="3">
    <location>
        <begin position="471"/>
        <end position="554"/>
    </location>
</feature>
<dbReference type="SUPFAM" id="SSF52821">
    <property type="entry name" value="Rhodanese/Cell cycle control phosphatase"/>
    <property type="match status" value="2"/>
</dbReference>
<dbReference type="SUPFAM" id="SSF51905">
    <property type="entry name" value="FAD/NAD(P)-binding domain"/>
    <property type="match status" value="1"/>
</dbReference>
<dbReference type="PRINTS" id="PR00368">
    <property type="entry name" value="FADPNR"/>
</dbReference>
<dbReference type="InterPro" id="IPR001763">
    <property type="entry name" value="Rhodanese-like_dom"/>
</dbReference>
<feature type="domain" description="Rhodanese" evidence="3">
    <location>
        <begin position="693"/>
        <end position="783"/>
    </location>
</feature>
<dbReference type="InterPro" id="IPR036868">
    <property type="entry name" value="TusA-like_sf"/>
</dbReference>
<comment type="caution">
    <text evidence="4">The sequence shown here is derived from an EMBL/GenBank/DDBJ whole genome shotgun (WGS) entry which is preliminary data.</text>
</comment>
<evidence type="ECO:0000256" key="1">
    <source>
        <dbReference type="ARBA" id="ARBA00022630"/>
    </source>
</evidence>
<dbReference type="EMBL" id="LAZR01000800">
    <property type="protein sequence ID" value="KKN57495.1"/>
    <property type="molecule type" value="Genomic_DNA"/>
</dbReference>
<keyword evidence="2" id="KW-0274">FAD</keyword>
<dbReference type="InterPro" id="IPR036188">
    <property type="entry name" value="FAD/NAD-bd_sf"/>
</dbReference>
<reference evidence="4" key="1">
    <citation type="journal article" date="2015" name="Nature">
        <title>Complex archaea that bridge the gap between prokaryotes and eukaryotes.</title>
        <authorList>
            <person name="Spang A."/>
            <person name="Saw J.H."/>
            <person name="Jorgensen S.L."/>
            <person name="Zaremba-Niedzwiedzka K."/>
            <person name="Martijn J."/>
            <person name="Lind A.E."/>
            <person name="van Eijk R."/>
            <person name="Schleper C."/>
            <person name="Guy L."/>
            <person name="Ettema T.J."/>
        </authorList>
    </citation>
    <scope>NUCLEOTIDE SEQUENCE</scope>
</reference>
<dbReference type="InterPro" id="IPR004099">
    <property type="entry name" value="Pyr_nucl-diS_OxRdtase_dimer"/>
</dbReference>
<dbReference type="InterPro" id="IPR036873">
    <property type="entry name" value="Rhodanese-like_dom_sf"/>
</dbReference>
<dbReference type="SUPFAM" id="SSF55424">
    <property type="entry name" value="FAD/NAD-linked reductases, dimerisation (C-terminal) domain"/>
    <property type="match status" value="1"/>
</dbReference>
<protein>
    <recommendedName>
        <fullName evidence="3">Rhodanese domain-containing protein</fullName>
    </recommendedName>
</protein>
<name>A0A0F9RLS3_9ZZZZ</name>
<dbReference type="Pfam" id="PF01206">
    <property type="entry name" value="TusA"/>
    <property type="match status" value="1"/>
</dbReference>
<dbReference type="Gene3D" id="3.30.110.40">
    <property type="entry name" value="TusA-like domain"/>
    <property type="match status" value="1"/>
</dbReference>
<dbReference type="Pfam" id="PF02852">
    <property type="entry name" value="Pyr_redox_dim"/>
    <property type="match status" value="1"/>
</dbReference>
<dbReference type="PANTHER" id="PTHR43031:SF1">
    <property type="entry name" value="PYRIDINE NUCLEOTIDE-DISULPHIDE OXIDOREDUCTASE"/>
    <property type="match status" value="1"/>
</dbReference>
<dbReference type="Gene3D" id="3.50.50.60">
    <property type="entry name" value="FAD/NAD(P)-binding domain"/>
    <property type="match status" value="2"/>
</dbReference>
<dbReference type="InterPro" id="IPR023753">
    <property type="entry name" value="FAD/NAD-binding_dom"/>
</dbReference>
<dbReference type="CDD" id="cd00158">
    <property type="entry name" value="RHOD"/>
    <property type="match status" value="1"/>
</dbReference>
<dbReference type="SMART" id="SM00450">
    <property type="entry name" value="RHOD"/>
    <property type="match status" value="2"/>
</dbReference>
<dbReference type="InterPro" id="IPR016156">
    <property type="entry name" value="FAD/NAD-linked_Rdtase_dimer_sf"/>
</dbReference>
<dbReference type="InterPro" id="IPR050229">
    <property type="entry name" value="GlpE_sulfurtransferase"/>
</dbReference>
<dbReference type="Gene3D" id="3.40.250.10">
    <property type="entry name" value="Rhodanese-like domain"/>
    <property type="match status" value="2"/>
</dbReference>
<evidence type="ECO:0000256" key="2">
    <source>
        <dbReference type="ARBA" id="ARBA00022827"/>
    </source>
</evidence>
<dbReference type="GO" id="GO:0016491">
    <property type="term" value="F:oxidoreductase activity"/>
    <property type="evidence" value="ECO:0007669"/>
    <property type="project" value="InterPro"/>
</dbReference>
<dbReference type="Pfam" id="PF07992">
    <property type="entry name" value="Pyr_redox_2"/>
    <property type="match status" value="1"/>
</dbReference>
<accession>A0A0F9RLS3</accession>
<evidence type="ECO:0000313" key="4">
    <source>
        <dbReference type="EMBL" id="KKN57495.1"/>
    </source>
</evidence>
<dbReference type="SUPFAM" id="SSF64307">
    <property type="entry name" value="SirA-like"/>
    <property type="match status" value="1"/>
</dbReference>
<gene>
    <name evidence="4" type="ORF">LCGC14_0561570</name>
</gene>
<dbReference type="PANTHER" id="PTHR43031">
    <property type="entry name" value="FAD-DEPENDENT OXIDOREDUCTASE"/>
    <property type="match status" value="1"/>
</dbReference>
<dbReference type="AlphaFoldDB" id="A0A0F9RLS3"/>
<dbReference type="InterPro" id="IPR001455">
    <property type="entry name" value="TusA-like"/>
</dbReference>
<evidence type="ECO:0000259" key="3">
    <source>
        <dbReference type="PROSITE" id="PS50206"/>
    </source>
</evidence>
<dbReference type="PRINTS" id="PR00411">
    <property type="entry name" value="PNDRDTASEI"/>
</dbReference>